<comment type="caution">
    <text evidence="1">The sequence shown here is derived from an EMBL/GenBank/DDBJ whole genome shotgun (WGS) entry which is preliminary data.</text>
</comment>
<keyword evidence="2" id="KW-1185">Reference proteome</keyword>
<name>A0ACB9HN15_9ASTR</name>
<protein>
    <submittedName>
        <fullName evidence="1">Uncharacterized protein</fullName>
    </submittedName>
</protein>
<proteinExistence type="predicted"/>
<dbReference type="EMBL" id="CM042028">
    <property type="protein sequence ID" value="KAI3797197.1"/>
    <property type="molecule type" value="Genomic_DNA"/>
</dbReference>
<organism evidence="1 2">
    <name type="scientific">Smallanthus sonchifolius</name>
    <dbReference type="NCBI Taxonomy" id="185202"/>
    <lineage>
        <taxon>Eukaryota</taxon>
        <taxon>Viridiplantae</taxon>
        <taxon>Streptophyta</taxon>
        <taxon>Embryophyta</taxon>
        <taxon>Tracheophyta</taxon>
        <taxon>Spermatophyta</taxon>
        <taxon>Magnoliopsida</taxon>
        <taxon>eudicotyledons</taxon>
        <taxon>Gunneridae</taxon>
        <taxon>Pentapetalae</taxon>
        <taxon>asterids</taxon>
        <taxon>campanulids</taxon>
        <taxon>Asterales</taxon>
        <taxon>Asteraceae</taxon>
        <taxon>Asteroideae</taxon>
        <taxon>Heliantheae alliance</taxon>
        <taxon>Millerieae</taxon>
        <taxon>Smallanthus</taxon>
    </lineage>
</organism>
<reference evidence="1 2" key="2">
    <citation type="journal article" date="2022" name="Mol. Ecol. Resour.">
        <title>The genomes of chicory, endive, great burdock and yacon provide insights into Asteraceae paleo-polyploidization history and plant inulin production.</title>
        <authorList>
            <person name="Fan W."/>
            <person name="Wang S."/>
            <person name="Wang H."/>
            <person name="Wang A."/>
            <person name="Jiang F."/>
            <person name="Liu H."/>
            <person name="Zhao H."/>
            <person name="Xu D."/>
            <person name="Zhang Y."/>
        </authorList>
    </citation>
    <scope>NUCLEOTIDE SEQUENCE [LARGE SCALE GENOMIC DNA]</scope>
    <source>
        <strain evidence="2">cv. Yunnan</strain>
        <tissue evidence="1">Leaves</tissue>
    </source>
</reference>
<sequence length="221" mass="24210">MVSTIVDLKARVVTLEHLVGDILKVNDAQQALIVTQRSQLLGQQLQIDSVNASLEKVLKQLAAYGESSCRQETVILAYDDNVDPEGAHGGDEQPIASSMPSVSLAEDSNVQGESGGDGDKGEDKQVDVETIECLIDLDIVEFDDRESEAEDVEIECKQDDEGVKYVTHEGVEFDTLFIDQISDLVPEDIEEREIIEDVEKEGKSTEKSSDPSVDLSKDDLV</sequence>
<dbReference type="Proteomes" id="UP001056120">
    <property type="component" value="Linkage Group LG11"/>
</dbReference>
<gene>
    <name evidence="1" type="ORF">L1987_32451</name>
</gene>
<accession>A0ACB9HN15</accession>
<evidence type="ECO:0000313" key="1">
    <source>
        <dbReference type="EMBL" id="KAI3797197.1"/>
    </source>
</evidence>
<evidence type="ECO:0000313" key="2">
    <source>
        <dbReference type="Proteomes" id="UP001056120"/>
    </source>
</evidence>
<reference evidence="2" key="1">
    <citation type="journal article" date="2022" name="Mol. Ecol. Resour.">
        <title>The genomes of chicory, endive, great burdock and yacon provide insights into Asteraceae palaeo-polyploidization history and plant inulin production.</title>
        <authorList>
            <person name="Fan W."/>
            <person name="Wang S."/>
            <person name="Wang H."/>
            <person name="Wang A."/>
            <person name="Jiang F."/>
            <person name="Liu H."/>
            <person name="Zhao H."/>
            <person name="Xu D."/>
            <person name="Zhang Y."/>
        </authorList>
    </citation>
    <scope>NUCLEOTIDE SEQUENCE [LARGE SCALE GENOMIC DNA]</scope>
    <source>
        <strain evidence="2">cv. Yunnan</strain>
    </source>
</reference>